<accession>A0A9Q3DY88</accession>
<dbReference type="GO" id="GO:0005634">
    <property type="term" value="C:nucleus"/>
    <property type="evidence" value="ECO:0007669"/>
    <property type="project" value="TreeGrafter"/>
</dbReference>
<protein>
    <recommendedName>
        <fullName evidence="4">hAT-like transposase RNase-H fold domain-containing protein</fullName>
    </recommendedName>
</protein>
<evidence type="ECO:0008006" key="4">
    <source>
        <dbReference type="Google" id="ProtNLM"/>
    </source>
</evidence>
<dbReference type="AlphaFoldDB" id="A0A9Q3DY88"/>
<gene>
    <name evidence="2" type="ORF">O181_052085</name>
</gene>
<dbReference type="SUPFAM" id="SSF53098">
    <property type="entry name" value="Ribonuclease H-like"/>
    <property type="match status" value="1"/>
</dbReference>
<reference evidence="2" key="1">
    <citation type="submission" date="2021-03" db="EMBL/GenBank/DDBJ databases">
        <title>Draft genome sequence of rust myrtle Austropuccinia psidii MF-1, a brazilian biotype.</title>
        <authorList>
            <person name="Quecine M.C."/>
            <person name="Pachon D.M.R."/>
            <person name="Bonatelli M.L."/>
            <person name="Correr F.H."/>
            <person name="Franceschini L.M."/>
            <person name="Leite T.F."/>
            <person name="Margarido G.R.A."/>
            <person name="Almeida C.A."/>
            <person name="Ferrarezi J.A."/>
            <person name="Labate C.A."/>
        </authorList>
    </citation>
    <scope>NUCLEOTIDE SEQUENCE</scope>
    <source>
        <strain evidence="2">MF-1</strain>
    </source>
</reference>
<comment type="caution">
    <text evidence="2">The sequence shown here is derived from an EMBL/GenBank/DDBJ whole genome shotgun (WGS) entry which is preliminary data.</text>
</comment>
<keyword evidence="3" id="KW-1185">Reference proteome</keyword>
<dbReference type="PANTHER" id="PTHR46169:SF29">
    <property type="entry name" value="DNA REPLICATION-RELATED ELEMENT FACTOR, ISOFORM A"/>
    <property type="match status" value="1"/>
</dbReference>
<name>A0A9Q3DY88_9BASI</name>
<dbReference type="InterPro" id="IPR012337">
    <property type="entry name" value="RNaseH-like_sf"/>
</dbReference>
<organism evidence="2 3">
    <name type="scientific">Austropuccinia psidii MF-1</name>
    <dbReference type="NCBI Taxonomy" id="1389203"/>
    <lineage>
        <taxon>Eukaryota</taxon>
        <taxon>Fungi</taxon>
        <taxon>Dikarya</taxon>
        <taxon>Basidiomycota</taxon>
        <taxon>Pucciniomycotina</taxon>
        <taxon>Pucciniomycetes</taxon>
        <taxon>Pucciniales</taxon>
        <taxon>Sphaerophragmiaceae</taxon>
        <taxon>Austropuccinia</taxon>
    </lineage>
</organism>
<dbReference type="Proteomes" id="UP000765509">
    <property type="component" value="Unassembled WGS sequence"/>
</dbReference>
<dbReference type="GO" id="GO:0006357">
    <property type="term" value="P:regulation of transcription by RNA polymerase II"/>
    <property type="evidence" value="ECO:0007669"/>
    <property type="project" value="TreeGrafter"/>
</dbReference>
<dbReference type="PANTHER" id="PTHR46169">
    <property type="entry name" value="DNA REPLICATION-RELATED ELEMENT FACTOR, ISOFORM A"/>
    <property type="match status" value="1"/>
</dbReference>
<dbReference type="EMBL" id="AVOT02022758">
    <property type="protein sequence ID" value="MBW0512370.1"/>
    <property type="molecule type" value="Genomic_DNA"/>
</dbReference>
<evidence type="ECO:0000313" key="2">
    <source>
        <dbReference type="EMBL" id="MBW0512370.1"/>
    </source>
</evidence>
<dbReference type="OrthoDB" id="109171at2759"/>
<evidence type="ECO:0000313" key="3">
    <source>
        <dbReference type="Proteomes" id="UP000765509"/>
    </source>
</evidence>
<evidence type="ECO:0000256" key="1">
    <source>
        <dbReference type="SAM" id="MobiDB-lite"/>
    </source>
</evidence>
<proteinExistence type="predicted"/>
<feature type="region of interest" description="Disordered" evidence="1">
    <location>
        <begin position="37"/>
        <end position="61"/>
    </location>
</feature>
<sequence>MAQEIKCLIPSFSASKHSIGCMAHTIHLASHDGLNALAQSGPLPSDQEASGNNSGPMAISSLVDEPDGQNTLYNSIIDLLSKLASYIRQSPQRHEKFICTVNLIYEEGQTTKETTLLTNVFTRWNLTYDMLEQLLSLQDACIQFCSTDNMQAYCITQLEWEKVSVIVNFLQPLYEATHISCGSAYPTINEMLPLYISIIKQIQQVHYFHLL</sequence>
<dbReference type="InterPro" id="IPR052717">
    <property type="entry name" value="Vacuolar_transposase_reg"/>
</dbReference>